<gene>
    <name evidence="1" type="ORF">UW44_C0003G0062</name>
</gene>
<comment type="caution">
    <text evidence="1">The sequence shown here is derived from an EMBL/GenBank/DDBJ whole genome shotgun (WGS) entry which is preliminary data.</text>
</comment>
<dbReference type="AlphaFoldDB" id="A0A0G1KWD1"/>
<dbReference type="Proteomes" id="UP000034006">
    <property type="component" value="Unassembled WGS sequence"/>
</dbReference>
<protein>
    <submittedName>
        <fullName evidence="1">Uncharacterized protein</fullName>
    </submittedName>
</protein>
<proteinExistence type="predicted"/>
<organism evidence="1 2">
    <name type="scientific">Candidatus Collierbacteria bacterium GW2011_GWB2_44_22</name>
    <dbReference type="NCBI Taxonomy" id="1618387"/>
    <lineage>
        <taxon>Bacteria</taxon>
        <taxon>Candidatus Collieribacteriota</taxon>
    </lineage>
</organism>
<accession>A0A0G1KWD1</accession>
<evidence type="ECO:0000313" key="1">
    <source>
        <dbReference type="EMBL" id="KKT52219.1"/>
    </source>
</evidence>
<dbReference type="EMBL" id="LCIH01000003">
    <property type="protein sequence ID" value="KKT52219.1"/>
    <property type="molecule type" value="Genomic_DNA"/>
</dbReference>
<sequence>MSSELEYNPYHESWPGQELLNSGKELPKLPARPDRMVLTLDHARSYVIMNSQKGVLAWYPAGYLLNDRESDWDTEKLEDDIRSEMSRRGINGGFSLFDMELSKAEQVLLSEVQVDELISLTGGVSVSSKESDFE</sequence>
<evidence type="ECO:0000313" key="2">
    <source>
        <dbReference type="Proteomes" id="UP000034006"/>
    </source>
</evidence>
<name>A0A0G1KWD1_9BACT</name>
<reference evidence="1 2" key="1">
    <citation type="journal article" date="2015" name="Nature">
        <title>rRNA introns, odd ribosomes, and small enigmatic genomes across a large radiation of phyla.</title>
        <authorList>
            <person name="Brown C.T."/>
            <person name="Hug L.A."/>
            <person name="Thomas B.C."/>
            <person name="Sharon I."/>
            <person name="Castelle C.J."/>
            <person name="Singh A."/>
            <person name="Wilkins M.J."/>
            <person name="Williams K.H."/>
            <person name="Banfield J.F."/>
        </authorList>
    </citation>
    <scope>NUCLEOTIDE SEQUENCE [LARGE SCALE GENOMIC DNA]</scope>
</reference>
<dbReference type="STRING" id="1618387.UW44_C0003G0062"/>